<gene>
    <name evidence="1" type="ORF">D7231_25930</name>
</gene>
<evidence type="ECO:0000313" key="1">
    <source>
        <dbReference type="EMBL" id="RKN65252.1"/>
    </source>
</evidence>
<dbReference type="Proteomes" id="UP000270343">
    <property type="component" value="Unassembled WGS sequence"/>
</dbReference>
<dbReference type="AlphaFoldDB" id="A0A3B0AY09"/>
<dbReference type="OrthoDB" id="3386932at2"/>
<protein>
    <submittedName>
        <fullName evidence="1">DUF1876 domain-containing protein</fullName>
    </submittedName>
</protein>
<accession>A0A3B0AY09</accession>
<dbReference type="InterPro" id="IPR038070">
    <property type="entry name" value="Rv2632c-like_sf"/>
</dbReference>
<dbReference type="RefSeq" id="WP_120757962.1">
    <property type="nucleotide sequence ID" value="NZ_JBFADQ010000017.1"/>
</dbReference>
<dbReference type="InterPro" id="IPR015057">
    <property type="entry name" value="Rv2632c-like"/>
</dbReference>
<dbReference type="Pfam" id="PF08962">
    <property type="entry name" value="Rv2632c-like"/>
    <property type="match status" value="1"/>
</dbReference>
<dbReference type="Gene3D" id="3.30.160.240">
    <property type="entry name" value="Rv1738"/>
    <property type="match status" value="1"/>
</dbReference>
<reference evidence="1 2" key="1">
    <citation type="journal article" date="2015" name="Antonie Van Leeuwenhoek">
        <title>Streptomyces klenkii sp. nov., isolated from deep marine sediment.</title>
        <authorList>
            <person name="Veyisoglu A."/>
            <person name="Sahin N."/>
        </authorList>
    </citation>
    <scope>NUCLEOTIDE SEQUENCE [LARGE SCALE GENOMIC DNA]</scope>
    <source>
        <strain evidence="1 2">KCTC 29202</strain>
    </source>
</reference>
<proteinExistence type="predicted"/>
<organism evidence="1 2">
    <name type="scientific">Streptomyces klenkii</name>
    <dbReference type="NCBI Taxonomy" id="1420899"/>
    <lineage>
        <taxon>Bacteria</taxon>
        <taxon>Bacillati</taxon>
        <taxon>Actinomycetota</taxon>
        <taxon>Actinomycetes</taxon>
        <taxon>Kitasatosporales</taxon>
        <taxon>Streptomycetaceae</taxon>
        <taxon>Streptomyces</taxon>
    </lineage>
</organism>
<comment type="caution">
    <text evidence="1">The sequence shown here is derived from an EMBL/GenBank/DDBJ whole genome shotgun (WGS) entry which is preliminary data.</text>
</comment>
<dbReference type="EMBL" id="RBAM01000012">
    <property type="protein sequence ID" value="RKN65252.1"/>
    <property type="molecule type" value="Genomic_DNA"/>
</dbReference>
<name>A0A3B0AY09_9ACTN</name>
<dbReference type="SUPFAM" id="SSF143212">
    <property type="entry name" value="Rv2632c-like"/>
    <property type="match status" value="1"/>
</dbReference>
<sequence>MTTEKIVESPIDMEFREAGALTQAAVRLHMHDGTDFTAVGTTNRNPTDPTQQRVGEEVAAARALRDLSEQLLDKAGVDIEEATHVTTRLNH</sequence>
<evidence type="ECO:0000313" key="2">
    <source>
        <dbReference type="Proteomes" id="UP000270343"/>
    </source>
</evidence>
<keyword evidence="2" id="KW-1185">Reference proteome</keyword>